<dbReference type="EMBL" id="AVPL01000017">
    <property type="protein sequence ID" value="KGN41488.1"/>
    <property type="molecule type" value="Genomic_DNA"/>
</dbReference>
<dbReference type="InterPro" id="IPR024726">
    <property type="entry name" value="FhuF_C"/>
</dbReference>
<organism evidence="2 3">
    <name type="scientific">Knoellia aerolata DSM 18566</name>
    <dbReference type="NCBI Taxonomy" id="1385519"/>
    <lineage>
        <taxon>Bacteria</taxon>
        <taxon>Bacillati</taxon>
        <taxon>Actinomycetota</taxon>
        <taxon>Actinomycetes</taxon>
        <taxon>Micrococcales</taxon>
        <taxon>Intrasporangiaceae</taxon>
        <taxon>Knoellia</taxon>
    </lineage>
</organism>
<evidence type="ECO:0000313" key="3">
    <source>
        <dbReference type="Proteomes" id="UP000030013"/>
    </source>
</evidence>
<protein>
    <recommendedName>
        <fullName evidence="1">Ferric siderophore reductase C-terminal domain-containing protein</fullName>
    </recommendedName>
</protein>
<gene>
    <name evidence="2" type="ORF">N801_07100</name>
</gene>
<dbReference type="eggNOG" id="ENOG5034989">
    <property type="taxonomic scope" value="Bacteria"/>
</dbReference>
<dbReference type="Proteomes" id="UP000030013">
    <property type="component" value="Unassembled WGS sequence"/>
</dbReference>
<dbReference type="OrthoDB" id="4856898at2"/>
<dbReference type="STRING" id="1385519.N801_07100"/>
<feature type="domain" description="Ferric siderophore reductase C-terminal" evidence="1">
    <location>
        <begin position="158"/>
        <end position="178"/>
    </location>
</feature>
<comment type="caution">
    <text evidence="2">The sequence shown here is derived from an EMBL/GenBank/DDBJ whole genome shotgun (WGS) entry which is preliminary data.</text>
</comment>
<evidence type="ECO:0000313" key="2">
    <source>
        <dbReference type="EMBL" id="KGN41488.1"/>
    </source>
</evidence>
<dbReference type="GO" id="GO:0051537">
    <property type="term" value="F:2 iron, 2 sulfur cluster binding"/>
    <property type="evidence" value="ECO:0007669"/>
    <property type="project" value="InterPro"/>
</dbReference>
<reference evidence="2 3" key="1">
    <citation type="submission" date="2013-08" db="EMBL/GenBank/DDBJ databases">
        <title>The genome sequence of Knoellia aerolata.</title>
        <authorList>
            <person name="Zhu W."/>
            <person name="Wang G."/>
        </authorList>
    </citation>
    <scope>NUCLEOTIDE SEQUENCE [LARGE SCALE GENOMIC DNA]</scope>
    <source>
        <strain evidence="2 3">DSM 18566</strain>
    </source>
</reference>
<dbReference type="AlphaFoldDB" id="A0A0A0JWC5"/>
<proteinExistence type="predicted"/>
<sequence length="183" mass="19555">MPLTSAFGFAEQWQDALTASHSRLYAVPSPPQVAAAFVLQHLLSIPAQVSAFAALSGPWQIDLGTLEDASISCDLAPGLYPQRLGFLSVQAAAPEVEERIAGARTAYRDLATAIAHGYPSPVKISSQQRFGMVEDLWEMALREARASVERLAAPAVERRSCCFIYALPGAHECAGCPRALTTG</sequence>
<keyword evidence="3" id="KW-1185">Reference proteome</keyword>
<dbReference type="RefSeq" id="WP_035936173.1">
    <property type="nucleotide sequence ID" value="NZ_AVPL01000017.1"/>
</dbReference>
<name>A0A0A0JWC5_9MICO</name>
<evidence type="ECO:0000259" key="1">
    <source>
        <dbReference type="Pfam" id="PF11575"/>
    </source>
</evidence>
<accession>A0A0A0JWC5</accession>
<dbReference type="Pfam" id="PF11575">
    <property type="entry name" value="FhuF_C"/>
    <property type="match status" value="1"/>
</dbReference>